<dbReference type="AlphaFoldDB" id="A0A248VZ55"/>
<feature type="transmembrane region" description="Helical" evidence="6">
    <location>
        <begin position="134"/>
        <end position="155"/>
    </location>
</feature>
<reference evidence="8 9" key="1">
    <citation type="submission" date="2017-08" db="EMBL/GenBank/DDBJ databases">
        <title>Identification and genetic characteristics of simultaneous BTEX- and naphthalene-degrading Paraburkholderia sp. BN5 isolated from petroleum-contaminated soil.</title>
        <authorList>
            <person name="Lee Y."/>
            <person name="Jeon C.O."/>
        </authorList>
    </citation>
    <scope>NUCLEOTIDE SEQUENCE [LARGE SCALE GENOMIC DNA]</scope>
    <source>
        <strain evidence="8 9">BN5</strain>
        <plasmid evidence="8 9">pBN3</plasmid>
    </source>
</reference>
<comment type="similarity">
    <text evidence="2">Belongs to the EamA transporter family.</text>
</comment>
<organism evidence="8 9">
    <name type="scientific">Paraburkholderia aromaticivorans</name>
    <dbReference type="NCBI Taxonomy" id="2026199"/>
    <lineage>
        <taxon>Bacteria</taxon>
        <taxon>Pseudomonadati</taxon>
        <taxon>Pseudomonadota</taxon>
        <taxon>Betaproteobacteria</taxon>
        <taxon>Burkholderiales</taxon>
        <taxon>Burkholderiaceae</taxon>
        <taxon>Paraburkholderia</taxon>
    </lineage>
</organism>
<dbReference type="Gene3D" id="1.10.3730.20">
    <property type="match status" value="1"/>
</dbReference>
<evidence type="ECO:0000259" key="7">
    <source>
        <dbReference type="Pfam" id="PF00892"/>
    </source>
</evidence>
<dbReference type="InterPro" id="IPR000620">
    <property type="entry name" value="EamA_dom"/>
</dbReference>
<dbReference type="EMBL" id="CP022993">
    <property type="protein sequence ID" value="ASW04153.1"/>
    <property type="molecule type" value="Genomic_DNA"/>
</dbReference>
<protein>
    <recommendedName>
        <fullName evidence="7">EamA domain-containing protein</fullName>
    </recommendedName>
</protein>
<keyword evidence="8" id="KW-0614">Plasmid</keyword>
<feature type="transmembrane region" description="Helical" evidence="6">
    <location>
        <begin position="256"/>
        <end position="274"/>
    </location>
</feature>
<evidence type="ECO:0000256" key="2">
    <source>
        <dbReference type="ARBA" id="ARBA00007362"/>
    </source>
</evidence>
<feature type="transmembrane region" description="Helical" evidence="6">
    <location>
        <begin position="77"/>
        <end position="94"/>
    </location>
</feature>
<keyword evidence="9" id="KW-1185">Reference proteome</keyword>
<dbReference type="PANTHER" id="PTHR32322:SF2">
    <property type="entry name" value="EAMA DOMAIN-CONTAINING PROTEIN"/>
    <property type="match status" value="1"/>
</dbReference>
<feature type="domain" description="EamA" evidence="7">
    <location>
        <begin position="197"/>
        <end position="331"/>
    </location>
</feature>
<evidence type="ECO:0000256" key="3">
    <source>
        <dbReference type="ARBA" id="ARBA00022692"/>
    </source>
</evidence>
<dbReference type="RefSeq" id="WP_095423846.1">
    <property type="nucleotide sequence ID" value="NZ_CP022993.1"/>
</dbReference>
<keyword evidence="4 6" id="KW-1133">Transmembrane helix</keyword>
<feature type="domain" description="EamA" evidence="7">
    <location>
        <begin position="52"/>
        <end position="176"/>
    </location>
</feature>
<keyword evidence="5 6" id="KW-0472">Membrane</keyword>
<dbReference type="Proteomes" id="UP000215158">
    <property type="component" value="Plasmid pBN3"/>
</dbReference>
<dbReference type="OrthoDB" id="9812547at2"/>
<dbReference type="KEGG" id="parb:CJU94_38985"/>
<dbReference type="PANTHER" id="PTHR32322">
    <property type="entry name" value="INNER MEMBRANE TRANSPORTER"/>
    <property type="match status" value="1"/>
</dbReference>
<feature type="transmembrane region" description="Helical" evidence="6">
    <location>
        <begin position="225"/>
        <end position="241"/>
    </location>
</feature>
<feature type="transmembrane region" description="Helical" evidence="6">
    <location>
        <begin position="196"/>
        <end position="213"/>
    </location>
</feature>
<proteinExistence type="inferred from homology"/>
<feature type="transmembrane region" description="Helical" evidence="6">
    <location>
        <begin position="44"/>
        <end position="65"/>
    </location>
</feature>
<dbReference type="InterPro" id="IPR037185">
    <property type="entry name" value="EmrE-like"/>
</dbReference>
<sequence>MNDGAILMPIVVRRLAIASPQWNGVTIDSGAEVQHLANRRTSDYFHLGVIYIIWATSYLAMKFGLSGEHPFRPFQLQGARLLLGGAALSVLAYRQGRLRGFGWWELSTCVISTGLFWICRNGLALLAVRERPSGFVAMAMGTIPLWSAALQVIMLRQRPDRPVVLLLGFVGLILILWPVLAPSFGHASHLPHGSPIALWTLIVAPIAWVLASAMQAPLQQRMDGMMTAAVQLLLGGAYGTGRGRHRSASLASSPDWPAVLALLYLALIASALNFASYIKATTLFPVNVVAAFAYVNPILGVILGWLVLHERPAGISMFGMLVVTASVVLTLQRRSLPQKRHAPNPSKKSQHS</sequence>
<name>A0A248VZ55_9BURK</name>
<evidence type="ECO:0000256" key="4">
    <source>
        <dbReference type="ARBA" id="ARBA00022989"/>
    </source>
</evidence>
<evidence type="ECO:0000313" key="8">
    <source>
        <dbReference type="EMBL" id="ASW04153.1"/>
    </source>
</evidence>
<evidence type="ECO:0000256" key="5">
    <source>
        <dbReference type="ARBA" id="ARBA00023136"/>
    </source>
</evidence>
<keyword evidence="3 6" id="KW-0812">Transmembrane</keyword>
<comment type="subcellular location">
    <subcellularLocation>
        <location evidence="1">Membrane</location>
        <topology evidence="1">Multi-pass membrane protein</topology>
    </subcellularLocation>
</comment>
<dbReference type="InterPro" id="IPR050638">
    <property type="entry name" value="AA-Vitamin_Transporters"/>
</dbReference>
<dbReference type="Pfam" id="PF00892">
    <property type="entry name" value="EamA"/>
    <property type="match status" value="2"/>
</dbReference>
<evidence type="ECO:0000256" key="1">
    <source>
        <dbReference type="ARBA" id="ARBA00004141"/>
    </source>
</evidence>
<feature type="transmembrane region" description="Helical" evidence="6">
    <location>
        <begin position="286"/>
        <end position="307"/>
    </location>
</feature>
<dbReference type="GO" id="GO:0016020">
    <property type="term" value="C:membrane"/>
    <property type="evidence" value="ECO:0007669"/>
    <property type="project" value="UniProtKB-SubCell"/>
</dbReference>
<gene>
    <name evidence="8" type="ORF">CJU94_38985</name>
</gene>
<evidence type="ECO:0000256" key="6">
    <source>
        <dbReference type="SAM" id="Phobius"/>
    </source>
</evidence>
<geneLocation type="plasmid" evidence="8 9">
    <name>pBN3</name>
</geneLocation>
<dbReference type="SUPFAM" id="SSF103481">
    <property type="entry name" value="Multidrug resistance efflux transporter EmrE"/>
    <property type="match status" value="2"/>
</dbReference>
<feature type="transmembrane region" description="Helical" evidence="6">
    <location>
        <begin position="313"/>
        <end position="331"/>
    </location>
</feature>
<evidence type="ECO:0000313" key="9">
    <source>
        <dbReference type="Proteomes" id="UP000215158"/>
    </source>
</evidence>
<feature type="transmembrane region" description="Helical" evidence="6">
    <location>
        <begin position="106"/>
        <end position="128"/>
    </location>
</feature>
<feature type="transmembrane region" description="Helical" evidence="6">
    <location>
        <begin position="162"/>
        <end position="184"/>
    </location>
</feature>
<accession>A0A248VZ55</accession>